<proteinExistence type="predicted"/>
<evidence type="ECO:0000313" key="1">
    <source>
        <dbReference type="EMBL" id="OXE33568.1"/>
    </source>
</evidence>
<evidence type="ECO:0000313" key="2">
    <source>
        <dbReference type="Proteomes" id="UP000214596"/>
    </source>
</evidence>
<dbReference type="AlphaFoldDB" id="A0A227JEZ7"/>
<accession>A0A227JEZ7</accession>
<dbReference type="EMBL" id="NIXT01000267">
    <property type="protein sequence ID" value="OXE33568.1"/>
    <property type="molecule type" value="Genomic_DNA"/>
</dbReference>
<comment type="caution">
    <text evidence="1">The sequence shown here is derived from an EMBL/GenBank/DDBJ whole genome shotgun (WGS) entry which is preliminary data.</text>
</comment>
<dbReference type="GeneID" id="44157184"/>
<name>A0A227JEZ7_VIBPH</name>
<dbReference type="Proteomes" id="UP000214596">
    <property type="component" value="Unassembled WGS sequence"/>
</dbReference>
<protein>
    <submittedName>
        <fullName evidence="1">Uncharacterized protein</fullName>
    </submittedName>
</protein>
<organism evidence="1 2">
    <name type="scientific">Vibrio parahaemolyticus</name>
    <dbReference type="NCBI Taxonomy" id="670"/>
    <lineage>
        <taxon>Bacteria</taxon>
        <taxon>Pseudomonadati</taxon>
        <taxon>Pseudomonadota</taxon>
        <taxon>Gammaproteobacteria</taxon>
        <taxon>Vibrionales</taxon>
        <taxon>Vibrionaceae</taxon>
        <taxon>Vibrio</taxon>
    </lineage>
</organism>
<sequence length="50" mass="5772">MIASAALNVHTPPNTRQVPRLFARAWHGFYWHDFIVIQVKIERLPDSSAL</sequence>
<dbReference type="RefSeq" id="WP_005479060.1">
    <property type="nucleotide sequence ID" value="NZ_CANUHY010000005.1"/>
</dbReference>
<gene>
    <name evidence="1" type="ORF">CA163_06870</name>
</gene>
<reference evidence="1 2" key="1">
    <citation type="journal article" date="2017" name="Appl. Environ. Microbiol.">
        <title>Parallel evolution of two clades of a major Atlantic endemic Vibrio parahaemolyticus pathogen lineage by independent acquisition of related pathogenicity islands.</title>
        <authorList>
            <person name="Xu F."/>
            <person name="Gonzalez-Escalona N."/>
            <person name="Drees K.P."/>
            <person name="Sebra R.P."/>
            <person name="Cooper V.S."/>
            <person name="Jones S.H."/>
            <person name="Whistler C.A."/>
        </authorList>
    </citation>
    <scope>NUCLEOTIDE SEQUENCE [LARGE SCALE GENOMIC DNA]</scope>
    <source>
        <strain evidence="1 2">MAVP-3</strain>
    </source>
</reference>